<dbReference type="InterPro" id="IPR005835">
    <property type="entry name" value="NTP_transferase_dom"/>
</dbReference>
<keyword evidence="1 4" id="KW-0808">Transferase</keyword>
<dbReference type="HOGENOM" id="CLU_029499_2_1_6"/>
<evidence type="ECO:0000256" key="2">
    <source>
        <dbReference type="ARBA" id="ARBA00022695"/>
    </source>
</evidence>
<dbReference type="InterPro" id="IPR029044">
    <property type="entry name" value="Nucleotide-diphossugar_trans"/>
</dbReference>
<name>R8B4G7_9GAMM</name>
<keyword evidence="5" id="KW-1185">Reference proteome</keyword>
<dbReference type="STRING" id="1318628.MARLIPOL_05275"/>
<feature type="domain" description="Nucleotidyl transferase" evidence="3">
    <location>
        <begin position="1"/>
        <end position="118"/>
    </location>
</feature>
<dbReference type="Pfam" id="PF00483">
    <property type="entry name" value="NTP_transferase"/>
    <property type="match status" value="1"/>
</dbReference>
<protein>
    <submittedName>
        <fullName evidence="4">Nucleotidyltransferase family protein</fullName>
    </submittedName>
</protein>
<dbReference type="PANTHER" id="PTHR43584">
    <property type="entry name" value="NUCLEOTIDYL TRANSFERASE"/>
    <property type="match status" value="1"/>
</dbReference>
<evidence type="ECO:0000256" key="1">
    <source>
        <dbReference type="ARBA" id="ARBA00022679"/>
    </source>
</evidence>
<dbReference type="InterPro" id="IPR054790">
    <property type="entry name" value="MurU"/>
</dbReference>
<dbReference type="SUPFAM" id="SSF53448">
    <property type="entry name" value="Nucleotide-diphospho-sugar transferases"/>
    <property type="match status" value="1"/>
</dbReference>
<dbReference type="GO" id="GO:0016779">
    <property type="term" value="F:nucleotidyltransferase activity"/>
    <property type="evidence" value="ECO:0007669"/>
    <property type="project" value="UniProtKB-KW"/>
</dbReference>
<dbReference type="CDD" id="cd06422">
    <property type="entry name" value="NTP_transferase_like_1"/>
    <property type="match status" value="1"/>
</dbReference>
<reference evidence="4 5" key="1">
    <citation type="journal article" date="2013" name="Genome Announc.">
        <title>Draft Genome Sequence of the Moderately Halophilic Bacterium Marinobacter lipolyticus Strain SM19.</title>
        <authorList>
            <person name="Papke R.T."/>
            <person name="de la Haba R.R."/>
            <person name="Infante-Dominguez C."/>
            <person name="Perez D."/>
            <person name="Sanchez-Porro C."/>
            <person name="Lapierre P."/>
            <person name="Ventosa A."/>
        </authorList>
    </citation>
    <scope>NUCLEOTIDE SEQUENCE [LARGE SCALE GENOMIC DNA]</scope>
    <source>
        <strain evidence="4 5">SM19</strain>
    </source>
</reference>
<dbReference type="AlphaFoldDB" id="R8B4G7"/>
<accession>R8B4G7</accession>
<dbReference type="eggNOG" id="COG1208">
    <property type="taxonomic scope" value="Bacteria"/>
</dbReference>
<evidence type="ECO:0000259" key="3">
    <source>
        <dbReference type="Pfam" id="PF00483"/>
    </source>
</evidence>
<dbReference type="EMBL" id="ASAD01000007">
    <property type="protein sequence ID" value="EON93419.1"/>
    <property type="molecule type" value="Genomic_DNA"/>
</dbReference>
<sequence length="229" mass="25108">MILAAGKGERMRPLTLTTPKPLLEAGGKPLIVHHLEHLKHAGFEQVIINHAWLGDQIEHALGDGDRFGLRIEYSRESSPLETAGGIIQALPMLVAGGDDWFLVINGDIWCDFDLTSMTPPEDADALLILTRNPDHNPDGDFQLCDNGRVVSEGGDKLTFSGISLLHRCLFEGLPQGPRKLAPILRTTMAENRVRGVRHDGAWMDIGTPDRLRQLDNLLRAGSGVHHGSQ</sequence>
<organism evidence="4 5">
    <name type="scientific">Marinobacter lipolyticus SM19</name>
    <dbReference type="NCBI Taxonomy" id="1318628"/>
    <lineage>
        <taxon>Bacteria</taxon>
        <taxon>Pseudomonadati</taxon>
        <taxon>Pseudomonadota</taxon>
        <taxon>Gammaproteobacteria</taxon>
        <taxon>Pseudomonadales</taxon>
        <taxon>Marinobacteraceae</taxon>
        <taxon>Marinobacter</taxon>
    </lineage>
</organism>
<evidence type="ECO:0000313" key="5">
    <source>
        <dbReference type="Proteomes" id="UP000016540"/>
    </source>
</evidence>
<dbReference type="Gene3D" id="3.90.550.10">
    <property type="entry name" value="Spore Coat Polysaccharide Biosynthesis Protein SpsA, Chain A"/>
    <property type="match status" value="1"/>
</dbReference>
<dbReference type="PANTHER" id="PTHR43584:SF8">
    <property type="entry name" value="N-ACETYLMURAMATE ALPHA-1-PHOSPHATE URIDYLYLTRANSFERASE"/>
    <property type="match status" value="1"/>
</dbReference>
<proteinExistence type="predicted"/>
<dbReference type="NCBIfam" id="NF045761">
    <property type="entry name" value="NAMPUrTaseMurU"/>
    <property type="match status" value="1"/>
</dbReference>
<dbReference type="InterPro" id="IPR050065">
    <property type="entry name" value="GlmU-like"/>
</dbReference>
<keyword evidence="2" id="KW-0548">Nucleotidyltransferase</keyword>
<dbReference type="Proteomes" id="UP000016540">
    <property type="component" value="Unassembled WGS sequence"/>
</dbReference>
<dbReference type="PATRIC" id="fig|1318628.3.peg.1056"/>
<gene>
    <name evidence="4" type="ORF">MARLIPOL_05275</name>
</gene>
<evidence type="ECO:0000313" key="4">
    <source>
        <dbReference type="EMBL" id="EON93419.1"/>
    </source>
</evidence>
<comment type="caution">
    <text evidence="4">The sequence shown here is derived from an EMBL/GenBank/DDBJ whole genome shotgun (WGS) entry which is preliminary data.</text>
</comment>